<dbReference type="GO" id="GO:0016020">
    <property type="term" value="C:membrane"/>
    <property type="evidence" value="ECO:0007669"/>
    <property type="project" value="UniProtKB-SubCell"/>
</dbReference>
<dbReference type="Gene3D" id="1.50.40.10">
    <property type="entry name" value="Mitochondrial carrier domain"/>
    <property type="match status" value="1"/>
</dbReference>
<keyword evidence="3 9" id="KW-0813">Transport</keyword>
<feature type="repeat" description="Solcar" evidence="8">
    <location>
        <begin position="236"/>
        <end position="318"/>
    </location>
</feature>
<evidence type="ECO:0000256" key="3">
    <source>
        <dbReference type="ARBA" id="ARBA00022448"/>
    </source>
</evidence>
<reference evidence="13" key="1">
    <citation type="submission" date="2021-02" db="EMBL/GenBank/DDBJ databases">
        <authorList>
            <person name="Nowell W R."/>
        </authorList>
    </citation>
    <scope>NUCLEOTIDE SEQUENCE</scope>
</reference>
<dbReference type="Proteomes" id="UP000663887">
    <property type="component" value="Unassembled WGS sequence"/>
</dbReference>
<comment type="similarity">
    <text evidence="2 9">Belongs to the mitochondrial carrier (TC 2.A.29) family.</text>
</comment>
<evidence type="ECO:0000313" key="15">
    <source>
        <dbReference type="Proteomes" id="UP000663856"/>
    </source>
</evidence>
<dbReference type="AlphaFoldDB" id="A0A816V006"/>
<dbReference type="InterPro" id="IPR018108">
    <property type="entry name" value="MCP_transmembrane"/>
</dbReference>
<keyword evidence="4 8" id="KW-0812">Transmembrane</keyword>
<evidence type="ECO:0000313" key="13">
    <source>
        <dbReference type="EMBL" id="CAF2113872.1"/>
    </source>
</evidence>
<evidence type="ECO:0000256" key="1">
    <source>
        <dbReference type="ARBA" id="ARBA00004141"/>
    </source>
</evidence>
<evidence type="ECO:0000256" key="9">
    <source>
        <dbReference type="RuleBase" id="RU000488"/>
    </source>
</evidence>
<dbReference type="Proteomes" id="UP000663856">
    <property type="component" value="Unassembled WGS sequence"/>
</dbReference>
<evidence type="ECO:0000313" key="11">
    <source>
        <dbReference type="EMBL" id="CAF1408264.1"/>
    </source>
</evidence>
<dbReference type="Proteomes" id="UP000663834">
    <property type="component" value="Unassembled WGS sequence"/>
</dbReference>
<evidence type="ECO:0000256" key="5">
    <source>
        <dbReference type="ARBA" id="ARBA00022737"/>
    </source>
</evidence>
<dbReference type="InterPro" id="IPR023395">
    <property type="entry name" value="MCP_dom_sf"/>
</dbReference>
<proteinExistence type="inferred from homology"/>
<dbReference type="EMBL" id="CAJNRF010009797">
    <property type="protein sequence ID" value="CAF2113872.1"/>
    <property type="molecule type" value="Genomic_DNA"/>
</dbReference>
<dbReference type="Proteomes" id="UP000663855">
    <property type="component" value="Unassembled WGS sequence"/>
</dbReference>
<gene>
    <name evidence="11" type="ORF">CJN711_LOCUS22381</name>
    <name evidence="10" type="ORF">KQP761_LOCUS1514</name>
    <name evidence="12" type="ORF">MBJ925_LOCUS754</name>
    <name evidence="13" type="ORF">WKI299_LOCUS22819</name>
    <name evidence="14" type="ORF">XDN619_LOCUS25478</name>
</gene>
<dbReference type="SUPFAM" id="SSF103506">
    <property type="entry name" value="Mitochondrial carrier"/>
    <property type="match status" value="1"/>
</dbReference>
<protein>
    <recommendedName>
        <fullName evidence="16">Mitochondrial substrate carrier family protein ucpB</fullName>
    </recommendedName>
</protein>
<evidence type="ECO:0000313" key="10">
    <source>
        <dbReference type="EMBL" id="CAF1235473.1"/>
    </source>
</evidence>
<evidence type="ECO:0008006" key="16">
    <source>
        <dbReference type="Google" id="ProtNLM"/>
    </source>
</evidence>
<dbReference type="Pfam" id="PF00153">
    <property type="entry name" value="Mito_carr"/>
    <property type="match status" value="3"/>
</dbReference>
<evidence type="ECO:0000256" key="2">
    <source>
        <dbReference type="ARBA" id="ARBA00006375"/>
    </source>
</evidence>
<accession>A0A816V006</accession>
<evidence type="ECO:0000313" key="14">
    <source>
        <dbReference type="EMBL" id="CAF2134759.1"/>
    </source>
</evidence>
<evidence type="ECO:0000256" key="8">
    <source>
        <dbReference type="PROSITE-ProRule" id="PRU00282"/>
    </source>
</evidence>
<comment type="subcellular location">
    <subcellularLocation>
        <location evidence="1">Membrane</location>
        <topology evidence="1">Multi-pass membrane protein</topology>
    </subcellularLocation>
</comment>
<dbReference type="InterPro" id="IPR050391">
    <property type="entry name" value="Mito_Metabolite_Transporter"/>
</dbReference>
<dbReference type="EMBL" id="CAJNRG010011763">
    <property type="protein sequence ID" value="CAF2134759.1"/>
    <property type="molecule type" value="Genomic_DNA"/>
</dbReference>
<keyword evidence="6" id="KW-1133">Transmembrane helix</keyword>
<organism evidence="13 15">
    <name type="scientific">Rotaria magnacalcarata</name>
    <dbReference type="NCBI Taxonomy" id="392030"/>
    <lineage>
        <taxon>Eukaryota</taxon>
        <taxon>Metazoa</taxon>
        <taxon>Spiralia</taxon>
        <taxon>Gnathifera</taxon>
        <taxon>Rotifera</taxon>
        <taxon>Eurotatoria</taxon>
        <taxon>Bdelloidea</taxon>
        <taxon>Philodinida</taxon>
        <taxon>Philodinidae</taxon>
        <taxon>Rotaria</taxon>
    </lineage>
</organism>
<dbReference type="EMBL" id="CAJNOW010000095">
    <property type="protein sequence ID" value="CAF1235473.1"/>
    <property type="molecule type" value="Genomic_DNA"/>
</dbReference>
<evidence type="ECO:0000313" key="12">
    <source>
        <dbReference type="EMBL" id="CAF1910392.1"/>
    </source>
</evidence>
<evidence type="ECO:0000256" key="7">
    <source>
        <dbReference type="ARBA" id="ARBA00023136"/>
    </source>
</evidence>
<dbReference type="EMBL" id="CAJNOV010010454">
    <property type="protein sequence ID" value="CAF1408264.1"/>
    <property type="molecule type" value="Genomic_DNA"/>
</dbReference>
<feature type="repeat" description="Solcar" evidence="8">
    <location>
        <begin position="143"/>
        <end position="227"/>
    </location>
</feature>
<sequence length="324" mass="35175">MPTIEVLPIESLSSENNSRTYLSKTEVFKHVKSSSSDHPIIIELITSGLSVSIANLITLPIDVLKVRLQLANAAMTTSQSAIKAGLIETTKTVYQKEGIRAFYSGFTPAILRGLFYGGVRLGAYGPIKNMLKRLASDDNKSSIVFVRNITAGCLSGSLAAITSNPMDLCKTKLQTKNTIYKSSAHVIKDVIQQYGVKGLWVGTVPAAFRTAVLTATQCVTYDHAKRLWIELTGWGEGVKLHLGASLITGLVTTTVTAPLDTIKTNMYAAGKYGFSEVTNKIVHKEGFRGLLRGWSAAYVRLGPQTIVIFIVMEKLRQFSGLSAL</sequence>
<feature type="repeat" description="Solcar" evidence="8">
    <location>
        <begin position="38"/>
        <end position="130"/>
    </location>
</feature>
<dbReference type="PROSITE" id="PS50920">
    <property type="entry name" value="SOLCAR"/>
    <property type="match status" value="3"/>
</dbReference>
<comment type="caution">
    <text evidence="13">The sequence shown here is derived from an EMBL/GenBank/DDBJ whole genome shotgun (WGS) entry which is preliminary data.</text>
</comment>
<keyword evidence="7 8" id="KW-0472">Membrane</keyword>
<dbReference type="OrthoDB" id="756301at2759"/>
<name>A0A816V006_9BILA</name>
<evidence type="ECO:0000256" key="6">
    <source>
        <dbReference type="ARBA" id="ARBA00022989"/>
    </source>
</evidence>
<keyword evidence="5" id="KW-0677">Repeat</keyword>
<dbReference type="PANTHER" id="PTHR45618">
    <property type="entry name" value="MITOCHONDRIAL DICARBOXYLATE CARRIER-RELATED"/>
    <property type="match status" value="1"/>
</dbReference>
<dbReference type="EMBL" id="CAJNRE010000047">
    <property type="protein sequence ID" value="CAF1910392.1"/>
    <property type="molecule type" value="Genomic_DNA"/>
</dbReference>
<dbReference type="Proteomes" id="UP000663824">
    <property type="component" value="Unassembled WGS sequence"/>
</dbReference>
<evidence type="ECO:0000256" key="4">
    <source>
        <dbReference type="ARBA" id="ARBA00022692"/>
    </source>
</evidence>